<dbReference type="EMBL" id="JBDJPC010000001">
    <property type="protein sequence ID" value="KAL1516936.1"/>
    <property type="molecule type" value="Genomic_DNA"/>
</dbReference>
<reference evidence="3 4" key="1">
    <citation type="submission" date="2024-05" db="EMBL/GenBank/DDBJ databases">
        <title>Genetic variation in Jamaican populations of the coffee berry borer (Hypothenemus hampei).</title>
        <authorList>
            <person name="Errbii M."/>
            <person name="Myrie A."/>
        </authorList>
    </citation>
    <scope>NUCLEOTIDE SEQUENCE [LARGE SCALE GENOMIC DNA]</scope>
    <source>
        <strain evidence="3">JA-Hopewell-2020-01-JO</strain>
        <tissue evidence="3">Whole body</tissue>
    </source>
</reference>
<dbReference type="PROSITE" id="PS51252">
    <property type="entry name" value="ANTISTASIN"/>
    <property type="match status" value="1"/>
</dbReference>
<dbReference type="Pfam" id="PF02822">
    <property type="entry name" value="Antistasin"/>
    <property type="match status" value="1"/>
</dbReference>
<dbReference type="PANTHER" id="PTHR46439">
    <property type="entry name" value="CYSTEINE-RICH MOTOR NEURON 1 PROTEIN"/>
    <property type="match status" value="1"/>
</dbReference>
<dbReference type="InterPro" id="IPR052624">
    <property type="entry name" value="CRIM1"/>
</dbReference>
<name>A0ABD1FCF2_HYPHA</name>
<keyword evidence="1" id="KW-1133">Transmembrane helix</keyword>
<dbReference type="InterPro" id="IPR004094">
    <property type="entry name" value="Antistasin-like"/>
</dbReference>
<dbReference type="PANTHER" id="PTHR46439:SF1">
    <property type="entry name" value="CYSTEINE-RICH MOTOR NEURON 1 PROTEIN"/>
    <property type="match status" value="1"/>
</dbReference>
<organism evidence="3 4">
    <name type="scientific">Hypothenemus hampei</name>
    <name type="common">Coffee berry borer</name>
    <dbReference type="NCBI Taxonomy" id="57062"/>
    <lineage>
        <taxon>Eukaryota</taxon>
        <taxon>Metazoa</taxon>
        <taxon>Ecdysozoa</taxon>
        <taxon>Arthropoda</taxon>
        <taxon>Hexapoda</taxon>
        <taxon>Insecta</taxon>
        <taxon>Pterygota</taxon>
        <taxon>Neoptera</taxon>
        <taxon>Endopterygota</taxon>
        <taxon>Coleoptera</taxon>
        <taxon>Polyphaga</taxon>
        <taxon>Cucujiformia</taxon>
        <taxon>Curculionidae</taxon>
        <taxon>Scolytinae</taxon>
        <taxon>Hypothenemus</taxon>
    </lineage>
</organism>
<evidence type="ECO:0000259" key="2">
    <source>
        <dbReference type="PROSITE" id="PS51252"/>
    </source>
</evidence>
<dbReference type="SUPFAM" id="SSF57603">
    <property type="entry name" value="FnI-like domain"/>
    <property type="match status" value="2"/>
</dbReference>
<keyword evidence="1" id="KW-0812">Transmembrane</keyword>
<evidence type="ECO:0000256" key="1">
    <source>
        <dbReference type="SAM" id="Phobius"/>
    </source>
</evidence>
<dbReference type="AlphaFoldDB" id="A0ABD1FCF2"/>
<feature type="transmembrane region" description="Helical" evidence="1">
    <location>
        <begin position="500"/>
        <end position="523"/>
    </location>
</feature>
<accession>A0ABD1FCF2</accession>
<sequence>MIDENSSLISSLIRRRRVYSDERKKYRKYYFISSKNRVEENIEGTRPRKTKKKIRTKPRLAAPSIEACPPDSQFEDDTCICNPNYCTPPPCLSELKIAAPGNDIPGDCCPIYSCEGCKNETLLEGKCPCAPGAVLDERGVCTCVDKERHLVDGECKCNPQQCELPKICDKKSVLTIIEDGCCKKSRCVPCPQDSESTNLETDLLEDHCVCLPCSNDCGFNKTVVVKKKGTGFPGNCCDLYECKPLIEEKNKECVVGDIIYDNNEEWSTDDKQTCICTNGLSLCKPKDEELSLKNCYDEDFMYKHNQTWLKDKGCTSCICSDGELKCISHYCDSKESQIKQNSSQSCIKEKKNYMHLATWTESDECTNCTCLNGEITCTSDFCESKKEKVGECQPLFRCNKQCSNGFRINKRGCEICKCNPDKVIGPELLTKYNITYGDLLKILDEYTKNRASTSTTLAPTTTEKVTPVPTILIIRRNGDEKTVTSETMITPAYKEDPSQWILLAVLVVIVVIIAFGLLLVYCYRKRHHNYKLTPTRGSYHSVTSTTDNNNTIKKDSIRFDSE</sequence>
<evidence type="ECO:0000313" key="3">
    <source>
        <dbReference type="EMBL" id="KAL1516936.1"/>
    </source>
</evidence>
<keyword evidence="4" id="KW-1185">Reference proteome</keyword>
<keyword evidence="1" id="KW-0472">Membrane</keyword>
<evidence type="ECO:0000313" key="4">
    <source>
        <dbReference type="Proteomes" id="UP001566132"/>
    </source>
</evidence>
<comment type="caution">
    <text evidence="3">The sequence shown here is derived from an EMBL/GenBank/DDBJ whole genome shotgun (WGS) entry which is preliminary data.</text>
</comment>
<dbReference type="Gene3D" id="2.10.70.10">
    <property type="entry name" value="Complement Module, domain 1"/>
    <property type="match status" value="2"/>
</dbReference>
<feature type="domain" description="Antistasin-like" evidence="2">
    <location>
        <begin position="392"/>
        <end position="418"/>
    </location>
</feature>
<dbReference type="Proteomes" id="UP001566132">
    <property type="component" value="Unassembled WGS sequence"/>
</dbReference>
<protein>
    <recommendedName>
        <fullName evidence="2">Antistasin-like domain-containing protein</fullName>
    </recommendedName>
</protein>
<gene>
    <name evidence="3" type="ORF">ABEB36_000765</name>
</gene>
<proteinExistence type="predicted"/>